<protein>
    <submittedName>
        <fullName evidence="1">Uncharacterized protein</fullName>
    </submittedName>
</protein>
<dbReference type="GeneID" id="62198750"/>
<reference evidence="1" key="1">
    <citation type="submission" date="2020-01" db="EMBL/GenBank/DDBJ databases">
        <authorList>
            <person name="Feng Z.H.Z."/>
        </authorList>
    </citation>
    <scope>NUCLEOTIDE SEQUENCE</scope>
    <source>
        <strain evidence="1">CBS107.38</strain>
    </source>
</reference>
<proteinExistence type="predicted"/>
<gene>
    <name evidence="1" type="ORF">GT037_000525</name>
</gene>
<comment type="caution">
    <text evidence="1">The sequence shown here is derived from an EMBL/GenBank/DDBJ whole genome shotgun (WGS) entry which is preliminary data.</text>
</comment>
<dbReference type="RefSeq" id="XP_038791428.1">
    <property type="nucleotide sequence ID" value="XM_038925572.1"/>
</dbReference>
<keyword evidence="2" id="KW-1185">Reference proteome</keyword>
<reference evidence="1" key="2">
    <citation type="submission" date="2020-08" db="EMBL/GenBank/DDBJ databases">
        <title>Draft Genome Sequence of Cumin Blight Pathogen Alternaria burnsii.</title>
        <authorList>
            <person name="Feng Z."/>
        </authorList>
    </citation>
    <scope>NUCLEOTIDE SEQUENCE</scope>
    <source>
        <strain evidence="1">CBS107.38</strain>
    </source>
</reference>
<name>A0A8H7EJV3_9PLEO</name>
<organism evidence="1 2">
    <name type="scientific">Alternaria burnsii</name>
    <dbReference type="NCBI Taxonomy" id="1187904"/>
    <lineage>
        <taxon>Eukaryota</taxon>
        <taxon>Fungi</taxon>
        <taxon>Dikarya</taxon>
        <taxon>Ascomycota</taxon>
        <taxon>Pezizomycotina</taxon>
        <taxon>Dothideomycetes</taxon>
        <taxon>Pleosporomycetidae</taxon>
        <taxon>Pleosporales</taxon>
        <taxon>Pleosporineae</taxon>
        <taxon>Pleosporaceae</taxon>
        <taxon>Alternaria</taxon>
        <taxon>Alternaria sect. Alternaria</taxon>
    </lineage>
</organism>
<sequence length="57" mass="6701">MADAHGIPSLQHEDYSVEMLWTTKDDGKQCANRCFFLPIERIGTPSWWFTSDHFRQV</sequence>
<dbReference type="AlphaFoldDB" id="A0A8H7EJV3"/>
<dbReference type="Proteomes" id="UP000596902">
    <property type="component" value="Unassembled WGS sequence"/>
</dbReference>
<accession>A0A8H7EJV3</accession>
<dbReference type="EMBL" id="JAAABM010000001">
    <property type="protein sequence ID" value="KAF7681549.1"/>
    <property type="molecule type" value="Genomic_DNA"/>
</dbReference>
<evidence type="ECO:0000313" key="2">
    <source>
        <dbReference type="Proteomes" id="UP000596902"/>
    </source>
</evidence>
<evidence type="ECO:0000313" key="1">
    <source>
        <dbReference type="EMBL" id="KAF7681549.1"/>
    </source>
</evidence>